<protein>
    <submittedName>
        <fullName evidence="1">Uncharacterized protein</fullName>
    </submittedName>
</protein>
<dbReference type="EMBL" id="JBEAFC010000008">
    <property type="protein sequence ID" value="KAL1547208.1"/>
    <property type="molecule type" value="Genomic_DNA"/>
</dbReference>
<name>A0ABD1GVY0_SALDI</name>
<reference evidence="1 2" key="1">
    <citation type="submission" date="2024-06" db="EMBL/GenBank/DDBJ databases">
        <title>A chromosome level genome sequence of Diviner's sage (Salvia divinorum).</title>
        <authorList>
            <person name="Ford S.A."/>
            <person name="Ro D.-K."/>
            <person name="Ness R.W."/>
            <person name="Phillips M.A."/>
        </authorList>
    </citation>
    <scope>NUCLEOTIDE SEQUENCE [LARGE SCALE GENOMIC DNA]</scope>
    <source>
        <strain evidence="1">SAF-2024a</strain>
        <tissue evidence="1">Leaf</tissue>
    </source>
</reference>
<evidence type="ECO:0000313" key="1">
    <source>
        <dbReference type="EMBL" id="KAL1547208.1"/>
    </source>
</evidence>
<organism evidence="1 2">
    <name type="scientific">Salvia divinorum</name>
    <name type="common">Maria pastora</name>
    <name type="synonym">Diviner's sage</name>
    <dbReference type="NCBI Taxonomy" id="28513"/>
    <lineage>
        <taxon>Eukaryota</taxon>
        <taxon>Viridiplantae</taxon>
        <taxon>Streptophyta</taxon>
        <taxon>Embryophyta</taxon>
        <taxon>Tracheophyta</taxon>
        <taxon>Spermatophyta</taxon>
        <taxon>Magnoliopsida</taxon>
        <taxon>eudicotyledons</taxon>
        <taxon>Gunneridae</taxon>
        <taxon>Pentapetalae</taxon>
        <taxon>asterids</taxon>
        <taxon>lamiids</taxon>
        <taxon>Lamiales</taxon>
        <taxon>Lamiaceae</taxon>
        <taxon>Nepetoideae</taxon>
        <taxon>Mentheae</taxon>
        <taxon>Salviinae</taxon>
        <taxon>Salvia</taxon>
        <taxon>Salvia subgen. Calosphace</taxon>
    </lineage>
</organism>
<sequence>MRNETSFELVEVAKAVITYAPFYLLLLTLAVKKVKQEEAVAIHAIVHHPVCRPWELHQWRVVKPGPAEA</sequence>
<keyword evidence="2" id="KW-1185">Reference proteome</keyword>
<proteinExistence type="predicted"/>
<gene>
    <name evidence="1" type="ORF">AAHA92_23710</name>
</gene>
<accession>A0ABD1GVY0</accession>
<comment type="caution">
    <text evidence="1">The sequence shown here is derived from an EMBL/GenBank/DDBJ whole genome shotgun (WGS) entry which is preliminary data.</text>
</comment>
<dbReference type="AlphaFoldDB" id="A0ABD1GVY0"/>
<evidence type="ECO:0000313" key="2">
    <source>
        <dbReference type="Proteomes" id="UP001567538"/>
    </source>
</evidence>
<dbReference type="Proteomes" id="UP001567538">
    <property type="component" value="Unassembled WGS sequence"/>
</dbReference>